<reference evidence="2 3" key="1">
    <citation type="journal article" date="2014" name="Agronomy (Basel)">
        <title>A Draft Genome Sequence for Ensete ventricosum, the Drought-Tolerant Tree Against Hunger.</title>
        <authorList>
            <person name="Harrison J."/>
            <person name="Moore K.A."/>
            <person name="Paszkiewicz K."/>
            <person name="Jones T."/>
            <person name="Grant M."/>
            <person name="Ambacheew D."/>
            <person name="Muzemil S."/>
            <person name="Studholme D.J."/>
        </authorList>
    </citation>
    <scope>NUCLEOTIDE SEQUENCE [LARGE SCALE GENOMIC DNA]</scope>
</reference>
<feature type="region of interest" description="Disordered" evidence="1">
    <location>
        <begin position="1"/>
        <end position="20"/>
    </location>
</feature>
<name>A0A427AM69_ENSVE</name>
<feature type="compositionally biased region" description="Polar residues" evidence="1">
    <location>
        <begin position="7"/>
        <end position="20"/>
    </location>
</feature>
<evidence type="ECO:0000313" key="3">
    <source>
        <dbReference type="Proteomes" id="UP000287651"/>
    </source>
</evidence>
<comment type="caution">
    <text evidence="2">The sequence shown here is derived from an EMBL/GenBank/DDBJ whole genome shotgun (WGS) entry which is preliminary data.</text>
</comment>
<gene>
    <name evidence="2" type="ORF">B296_00009536</name>
</gene>
<evidence type="ECO:0000313" key="2">
    <source>
        <dbReference type="EMBL" id="RRT77368.1"/>
    </source>
</evidence>
<dbReference type="EMBL" id="AMZH03001951">
    <property type="protein sequence ID" value="RRT77368.1"/>
    <property type="molecule type" value="Genomic_DNA"/>
</dbReference>
<accession>A0A427AM69</accession>
<evidence type="ECO:0000256" key="1">
    <source>
        <dbReference type="SAM" id="MobiDB-lite"/>
    </source>
</evidence>
<organism evidence="2 3">
    <name type="scientific">Ensete ventricosum</name>
    <name type="common">Abyssinian banana</name>
    <name type="synonym">Musa ensete</name>
    <dbReference type="NCBI Taxonomy" id="4639"/>
    <lineage>
        <taxon>Eukaryota</taxon>
        <taxon>Viridiplantae</taxon>
        <taxon>Streptophyta</taxon>
        <taxon>Embryophyta</taxon>
        <taxon>Tracheophyta</taxon>
        <taxon>Spermatophyta</taxon>
        <taxon>Magnoliopsida</taxon>
        <taxon>Liliopsida</taxon>
        <taxon>Zingiberales</taxon>
        <taxon>Musaceae</taxon>
        <taxon>Ensete</taxon>
    </lineage>
</organism>
<sequence>MDRGASGHSSRGTCGESTPLSDYGSRGMSFSTALIFAAKRETKYESGSLSFSLSARRAAAKGFGLELAKKLDPNSLASCGASKGGGEGPAISASDVSYNAICARKAATCSAGSAPPWCADSEGGLLGGPRLVNPLIPKFDSRVLQQGLSRRCGCLDSAPPTIKLAMRSPVLECDLRGLKSPLPLLFYLGAFYPLSLEKGSYRVV</sequence>
<dbReference type="AlphaFoldDB" id="A0A427AM69"/>
<dbReference type="Proteomes" id="UP000287651">
    <property type="component" value="Unassembled WGS sequence"/>
</dbReference>
<proteinExistence type="predicted"/>
<protein>
    <submittedName>
        <fullName evidence="2">Uncharacterized protein</fullName>
    </submittedName>
</protein>